<evidence type="ECO:0000313" key="2">
    <source>
        <dbReference type="EMBL" id="CDO08911.1"/>
    </source>
</evidence>
<dbReference type="SUPFAM" id="SSF46785">
    <property type="entry name" value="Winged helix' DNA-binding domain"/>
    <property type="match status" value="1"/>
</dbReference>
<dbReference type="PROSITE" id="PS50995">
    <property type="entry name" value="HTH_MARR_2"/>
    <property type="match status" value="1"/>
</dbReference>
<dbReference type="PRINTS" id="PR00598">
    <property type="entry name" value="HTHMARR"/>
</dbReference>
<name>W9B259_MYCCO</name>
<dbReference type="Gene3D" id="1.10.10.10">
    <property type="entry name" value="Winged helix-like DNA-binding domain superfamily/Winged helix DNA-binding domain"/>
    <property type="match status" value="1"/>
</dbReference>
<proteinExistence type="predicted"/>
<dbReference type="InterPro" id="IPR000835">
    <property type="entry name" value="HTH_MarR-typ"/>
</dbReference>
<dbReference type="InterPro" id="IPR036390">
    <property type="entry name" value="WH_DNA-bd_sf"/>
</dbReference>
<evidence type="ECO:0000259" key="1">
    <source>
        <dbReference type="PROSITE" id="PS50995"/>
    </source>
</evidence>
<reference evidence="2" key="2">
    <citation type="submission" date="2014-03" db="EMBL/GenBank/DDBJ databases">
        <authorList>
            <person name="Urmite Genomes"/>
        </authorList>
    </citation>
    <scope>NUCLEOTIDE SEQUENCE</scope>
    <source>
        <strain evidence="2">DSM 44829</strain>
    </source>
</reference>
<dbReference type="SMART" id="SM00347">
    <property type="entry name" value="HTH_MARR"/>
    <property type="match status" value="1"/>
</dbReference>
<dbReference type="GO" id="GO:0006950">
    <property type="term" value="P:response to stress"/>
    <property type="evidence" value="ECO:0007669"/>
    <property type="project" value="TreeGrafter"/>
</dbReference>
<accession>W9B259</accession>
<dbReference type="Pfam" id="PF01047">
    <property type="entry name" value="MarR"/>
    <property type="match status" value="1"/>
</dbReference>
<dbReference type="InterPro" id="IPR036388">
    <property type="entry name" value="WH-like_DNA-bd_sf"/>
</dbReference>
<dbReference type="eggNOG" id="COG1846">
    <property type="taxonomic scope" value="Bacteria"/>
</dbReference>
<evidence type="ECO:0000313" key="3">
    <source>
        <dbReference type="Proteomes" id="UP000028870"/>
    </source>
</evidence>
<keyword evidence="3" id="KW-1185">Reference proteome</keyword>
<dbReference type="AlphaFoldDB" id="W9B259"/>
<feature type="domain" description="HTH marR-type" evidence="1">
    <location>
        <begin position="1"/>
        <end position="118"/>
    </location>
</feature>
<protein>
    <submittedName>
        <fullName evidence="2">MarR family transcriptional regulator</fullName>
    </submittedName>
</protein>
<dbReference type="GO" id="GO:0003700">
    <property type="term" value="F:DNA-binding transcription factor activity"/>
    <property type="evidence" value="ECO:0007669"/>
    <property type="project" value="InterPro"/>
</dbReference>
<dbReference type="EMBL" id="CCBB010000002">
    <property type="protein sequence ID" value="CDO08911.1"/>
    <property type="molecule type" value="Genomic_DNA"/>
</dbReference>
<comment type="caution">
    <text evidence="2">The sequence shown here is derived from an EMBL/GenBank/DDBJ whole genome shotgun (WGS) entry which is preliminary data.</text>
</comment>
<dbReference type="PANTHER" id="PTHR33164">
    <property type="entry name" value="TRANSCRIPTIONAL REGULATOR, MARR FAMILY"/>
    <property type="match status" value="1"/>
</dbReference>
<organism evidence="2 3">
    <name type="scientific">Mycolicibacterium cosmeticum</name>
    <dbReference type="NCBI Taxonomy" id="258533"/>
    <lineage>
        <taxon>Bacteria</taxon>
        <taxon>Bacillati</taxon>
        <taxon>Actinomycetota</taxon>
        <taxon>Actinomycetes</taxon>
        <taxon>Mycobacteriales</taxon>
        <taxon>Mycobacteriaceae</taxon>
        <taxon>Mycolicibacterium</taxon>
    </lineage>
</organism>
<sequence>MRRLRDAHTQNGLSPRQFELLGILYERGPVGQGELGALTGIVASALVSYLNPLEEAQLITRRRDPHDRRKHVVALTGKGRSRLQAASQAQRDAEDQLLLALTTKQRAQLRDLLKRLRDSLVVLT</sequence>
<dbReference type="InterPro" id="IPR039422">
    <property type="entry name" value="MarR/SlyA-like"/>
</dbReference>
<dbReference type="PANTHER" id="PTHR33164:SF43">
    <property type="entry name" value="HTH-TYPE TRANSCRIPTIONAL REPRESSOR YETL"/>
    <property type="match status" value="1"/>
</dbReference>
<dbReference type="Proteomes" id="UP000028870">
    <property type="component" value="Unassembled WGS sequence"/>
</dbReference>
<gene>
    <name evidence="2" type="ORF">BN977_03731</name>
</gene>
<reference evidence="2" key="1">
    <citation type="submission" date="2014-03" db="EMBL/GenBank/DDBJ databases">
        <title>Draft Genome Sequence of Mycobacterium cosmeticum DSM 44829.</title>
        <authorList>
            <person name="Croce O."/>
            <person name="Robert C."/>
            <person name="Raoult D."/>
            <person name="Drancourt M."/>
        </authorList>
    </citation>
    <scope>NUCLEOTIDE SEQUENCE [LARGE SCALE GENOMIC DNA]</scope>
    <source>
        <strain evidence="2">DSM 44829</strain>
    </source>
</reference>